<dbReference type="InterPro" id="IPR050794">
    <property type="entry name" value="CPA2_transporter"/>
</dbReference>
<feature type="transmembrane region" description="Helical" evidence="8">
    <location>
        <begin position="172"/>
        <end position="193"/>
    </location>
</feature>
<feature type="transmembrane region" description="Helical" evidence="8">
    <location>
        <begin position="205"/>
        <end position="229"/>
    </location>
</feature>
<feature type="transmembrane region" description="Helical" evidence="8">
    <location>
        <begin position="420"/>
        <end position="442"/>
    </location>
</feature>
<dbReference type="Proteomes" id="UP000027195">
    <property type="component" value="Unassembled WGS sequence"/>
</dbReference>
<feature type="transmembrane region" description="Helical" evidence="8">
    <location>
        <begin position="235"/>
        <end position="255"/>
    </location>
</feature>
<evidence type="ECO:0000256" key="6">
    <source>
        <dbReference type="ARBA" id="ARBA00023136"/>
    </source>
</evidence>
<feature type="transmembrane region" description="Helical" evidence="8">
    <location>
        <begin position="71"/>
        <end position="89"/>
    </location>
</feature>
<dbReference type="FunCoup" id="A0A067MV50">
    <property type="interactions" value="19"/>
</dbReference>
<dbReference type="STRING" id="930990.A0A067MV50"/>
<keyword evidence="3 8" id="KW-0812">Transmembrane</keyword>
<dbReference type="InterPro" id="IPR038770">
    <property type="entry name" value="Na+/solute_symporter_sf"/>
</dbReference>
<dbReference type="GO" id="GO:0015297">
    <property type="term" value="F:antiporter activity"/>
    <property type="evidence" value="ECO:0007669"/>
    <property type="project" value="InterPro"/>
</dbReference>
<protein>
    <recommendedName>
        <fullName evidence="9">Cation/H+ exchanger transmembrane domain-containing protein</fullName>
    </recommendedName>
</protein>
<proteinExistence type="predicted"/>
<dbReference type="GO" id="GO:0016020">
    <property type="term" value="C:membrane"/>
    <property type="evidence" value="ECO:0007669"/>
    <property type="project" value="UniProtKB-SubCell"/>
</dbReference>
<feature type="transmembrane region" description="Helical" evidence="8">
    <location>
        <begin position="42"/>
        <end position="64"/>
    </location>
</feature>
<evidence type="ECO:0000256" key="4">
    <source>
        <dbReference type="ARBA" id="ARBA00022989"/>
    </source>
</evidence>
<dbReference type="PANTHER" id="PTHR32468:SF0">
    <property type="entry name" value="K(+)_H(+) ANTIPORTER 1"/>
    <property type="match status" value="1"/>
</dbReference>
<evidence type="ECO:0000256" key="8">
    <source>
        <dbReference type="SAM" id="Phobius"/>
    </source>
</evidence>
<accession>A0A067MV50</accession>
<organism evidence="10 11">
    <name type="scientific">Botryobasidium botryosum (strain FD-172 SS1)</name>
    <dbReference type="NCBI Taxonomy" id="930990"/>
    <lineage>
        <taxon>Eukaryota</taxon>
        <taxon>Fungi</taxon>
        <taxon>Dikarya</taxon>
        <taxon>Basidiomycota</taxon>
        <taxon>Agaricomycotina</taxon>
        <taxon>Agaricomycetes</taxon>
        <taxon>Cantharellales</taxon>
        <taxon>Botryobasidiaceae</taxon>
        <taxon>Botryobasidium</taxon>
    </lineage>
</organism>
<evidence type="ECO:0000256" key="2">
    <source>
        <dbReference type="ARBA" id="ARBA00022448"/>
    </source>
</evidence>
<reference evidence="11" key="1">
    <citation type="journal article" date="2014" name="Proc. Natl. Acad. Sci. U.S.A.">
        <title>Extensive sampling of basidiomycete genomes demonstrates inadequacy of the white-rot/brown-rot paradigm for wood decay fungi.</title>
        <authorList>
            <person name="Riley R."/>
            <person name="Salamov A.A."/>
            <person name="Brown D.W."/>
            <person name="Nagy L.G."/>
            <person name="Floudas D."/>
            <person name="Held B.W."/>
            <person name="Levasseur A."/>
            <person name="Lombard V."/>
            <person name="Morin E."/>
            <person name="Otillar R."/>
            <person name="Lindquist E.A."/>
            <person name="Sun H."/>
            <person name="LaButti K.M."/>
            <person name="Schmutz J."/>
            <person name="Jabbour D."/>
            <person name="Luo H."/>
            <person name="Baker S.E."/>
            <person name="Pisabarro A.G."/>
            <person name="Walton J.D."/>
            <person name="Blanchette R.A."/>
            <person name="Henrissat B."/>
            <person name="Martin F."/>
            <person name="Cullen D."/>
            <person name="Hibbett D.S."/>
            <person name="Grigoriev I.V."/>
        </authorList>
    </citation>
    <scope>NUCLEOTIDE SEQUENCE [LARGE SCALE GENOMIC DNA]</scope>
    <source>
        <strain evidence="11">FD-172 SS1</strain>
    </source>
</reference>
<feature type="transmembrane region" description="Helical" evidence="8">
    <location>
        <begin position="329"/>
        <end position="349"/>
    </location>
</feature>
<evidence type="ECO:0000256" key="7">
    <source>
        <dbReference type="SAM" id="MobiDB-lite"/>
    </source>
</evidence>
<feature type="compositionally biased region" description="Basic and acidic residues" evidence="7">
    <location>
        <begin position="467"/>
        <end position="476"/>
    </location>
</feature>
<keyword evidence="11" id="KW-1185">Reference proteome</keyword>
<feature type="transmembrane region" description="Helical" evidence="8">
    <location>
        <begin position="101"/>
        <end position="120"/>
    </location>
</feature>
<dbReference type="InterPro" id="IPR006153">
    <property type="entry name" value="Cation/H_exchanger_TM"/>
</dbReference>
<dbReference type="AlphaFoldDB" id="A0A067MV50"/>
<dbReference type="HOGENOM" id="CLU_005126_10_1_1"/>
<dbReference type="InParanoid" id="A0A067MV50"/>
<dbReference type="EMBL" id="KL198032">
    <property type="protein sequence ID" value="KDQ15421.1"/>
    <property type="molecule type" value="Genomic_DNA"/>
</dbReference>
<dbReference type="PANTHER" id="PTHR32468">
    <property type="entry name" value="CATION/H + ANTIPORTER"/>
    <property type="match status" value="1"/>
</dbReference>
<sequence>MPTFSRDVIAIVSHLASRAKAPEQGGILTGSNPAAFNSTDPIQLWVIQVAIIISFTQLLSYVFSKIRQPRVIAEVIAGVILGPTIMGRIPNFSNSIFPTASLPYLNLTATIGLVLFLFLVGLETDLRMLKRNARSSLSISIAGMVIPFALGICVAIPLYHRYIDEKVVSFGNFLLFAGVAFSITAFPVLCRILTELKLLETTVGVVVLSAGVGNDIVGWVLLALSVALVNAGSGITALWVLLTCVGWTLFLMFPVKYLFLYMARKTGSIENGHPTMIMMTFTLLLVFVSAFFTDVIGTHPIFGAFLVGLIVPSEGGFAIALVEKIEDLVSILLLPLYFILSGLKTNLGLLDDGIIWGYVVLCCVVAFIGKFAGCAITARLCGFNVRESGAIGTLMSCKGLVELIVLNVGLSAGVLDTRTFSMFVVMALVLTFVTTPLTLVFYPPEHRTTHVASDAQPKISGVSDGPDSEKRLSTPGDVHDRLRTRISVVLDKVEHLPAIMTFVQLLQPAHEEVAMPSLRGVSSEVSASEKDVKGESFSSPSPRVTIDALRLIELTDRTSAVMKSSAADELIRRDSLVNIFRTFGRLNRIPVMSALSVVNYDLFSVSVASHAAQADVQLVVVPWTSKPSPLESENHTNPSLVPSGHNSNPFDTLFGKPTISSGSSPVHSEYVRKVFADAPADVALVIDRGMSAAGADSMSGIDGQHFFLPFFGGPDDRAALSLVLQLCRNPGVSATILRVTKSEPLTDLAVPTITRDETEDIKHNTHITIQSTGGFQDTIYPQATPETRMESQTADNLLWSRYTDASPSPPISAAIESALSRVRFDTLHSPIPLHAIVNRATEEAKSPTIVSAGKSLFVITGRSRRLAVESHLEEVRQILTEHGHSARGEESRKTVGDVATAFMVATAYQMLVIQAKS</sequence>
<keyword evidence="5" id="KW-0406">Ion transport</keyword>
<dbReference type="OrthoDB" id="2687058at2759"/>
<feature type="region of interest" description="Disordered" evidence="7">
    <location>
        <begin position="452"/>
        <end position="476"/>
    </location>
</feature>
<name>A0A067MV50_BOTB1</name>
<feature type="domain" description="Cation/H+ exchanger transmembrane" evidence="9">
    <location>
        <begin position="58"/>
        <end position="435"/>
    </location>
</feature>
<evidence type="ECO:0000256" key="5">
    <source>
        <dbReference type="ARBA" id="ARBA00023065"/>
    </source>
</evidence>
<feature type="transmembrane region" description="Helical" evidence="8">
    <location>
        <begin position="276"/>
        <end position="296"/>
    </location>
</feature>
<dbReference type="Gene3D" id="1.20.1530.20">
    <property type="match status" value="1"/>
</dbReference>
<evidence type="ECO:0000313" key="11">
    <source>
        <dbReference type="Proteomes" id="UP000027195"/>
    </source>
</evidence>
<evidence type="ECO:0000313" key="10">
    <source>
        <dbReference type="EMBL" id="KDQ15421.1"/>
    </source>
</evidence>
<evidence type="ECO:0000256" key="1">
    <source>
        <dbReference type="ARBA" id="ARBA00004141"/>
    </source>
</evidence>
<comment type="subcellular location">
    <subcellularLocation>
        <location evidence="1">Membrane</location>
        <topology evidence="1">Multi-pass membrane protein</topology>
    </subcellularLocation>
</comment>
<dbReference type="Pfam" id="PF00999">
    <property type="entry name" value="Na_H_Exchanger"/>
    <property type="match status" value="1"/>
</dbReference>
<feature type="transmembrane region" description="Helical" evidence="8">
    <location>
        <begin position="141"/>
        <end position="160"/>
    </location>
</feature>
<feature type="transmembrane region" description="Helical" evidence="8">
    <location>
        <begin position="355"/>
        <end position="378"/>
    </location>
</feature>
<keyword evidence="2" id="KW-0813">Transport</keyword>
<dbReference type="GO" id="GO:1902600">
    <property type="term" value="P:proton transmembrane transport"/>
    <property type="evidence" value="ECO:0007669"/>
    <property type="project" value="InterPro"/>
</dbReference>
<gene>
    <name evidence="10" type="ORF">BOTBODRAFT_31758</name>
</gene>
<evidence type="ECO:0000256" key="3">
    <source>
        <dbReference type="ARBA" id="ARBA00022692"/>
    </source>
</evidence>
<evidence type="ECO:0000259" key="9">
    <source>
        <dbReference type="Pfam" id="PF00999"/>
    </source>
</evidence>
<keyword evidence="6 8" id="KW-0472">Membrane</keyword>
<keyword evidence="4 8" id="KW-1133">Transmembrane helix</keyword>
<feature type="transmembrane region" description="Helical" evidence="8">
    <location>
        <begin position="302"/>
        <end position="322"/>
    </location>
</feature>